<dbReference type="GO" id="GO:0005634">
    <property type="term" value="C:nucleus"/>
    <property type="evidence" value="ECO:0007669"/>
    <property type="project" value="UniProtKB-SubCell"/>
</dbReference>
<keyword evidence="3" id="KW-0539">Nucleus</keyword>
<protein>
    <recommendedName>
        <fullName evidence="7">Pre-mRNA-splicing factor ISY1</fullName>
    </recommendedName>
</protein>
<organism evidence="6">
    <name type="scientific">Entamoeba dispar (strain ATCC PRA-260 / SAW760)</name>
    <dbReference type="NCBI Taxonomy" id="370354"/>
    <lineage>
        <taxon>Eukaryota</taxon>
        <taxon>Amoebozoa</taxon>
        <taxon>Evosea</taxon>
        <taxon>Archamoebae</taxon>
        <taxon>Mastigamoebida</taxon>
        <taxon>Entamoebidae</taxon>
        <taxon>Entamoeba</taxon>
    </lineage>
</organism>
<dbReference type="eggNOG" id="KOG3068">
    <property type="taxonomic scope" value="Eukaryota"/>
</dbReference>
<feature type="coiled-coil region" evidence="4">
    <location>
        <begin position="71"/>
        <end position="98"/>
    </location>
</feature>
<sequence>MARSQEKAHSMLNRWKLMQNDQEIGNLQIKPKHPDQCKTIQAAKYWRQMIIKEILQKVSEIQNGTLGENAIRALNKEINSLNKERMQYERKIKQLGGVSISLYLGKKTKNPMNYFFGAAQYLPEAKELQKRNNRKLMSKQDIQLLGEEYYGMDDYETTELLEEEVSMQNELKQTLQSNQ</sequence>
<evidence type="ECO:0000256" key="4">
    <source>
        <dbReference type="SAM" id="Coils"/>
    </source>
</evidence>
<evidence type="ECO:0000256" key="2">
    <source>
        <dbReference type="ARBA" id="ARBA00007002"/>
    </source>
</evidence>
<evidence type="ECO:0000256" key="3">
    <source>
        <dbReference type="ARBA" id="ARBA00023242"/>
    </source>
</evidence>
<dbReference type="PANTHER" id="PTHR13021">
    <property type="entry name" value="PRE-MRNA-SPLICING FACTOR ISY1"/>
    <property type="match status" value="1"/>
</dbReference>
<dbReference type="FunFam" id="1.10.287.660:FF:000001">
    <property type="entry name" value="pre-mRNA-splicing factor ISY1 homolog"/>
    <property type="match status" value="1"/>
</dbReference>
<evidence type="ECO:0000313" key="5">
    <source>
        <dbReference type="EMBL" id="EDR26632.1"/>
    </source>
</evidence>
<dbReference type="GeneID" id="5882118"/>
<evidence type="ECO:0008006" key="7">
    <source>
        <dbReference type="Google" id="ProtNLM"/>
    </source>
</evidence>
<gene>
    <name evidence="5" type="ORF">EDI_075520</name>
</gene>
<name>B0EFR0_ENTDS</name>
<dbReference type="AlphaFoldDB" id="B0EFR0"/>
<dbReference type="InterPro" id="IPR009360">
    <property type="entry name" value="Isy1"/>
</dbReference>
<dbReference type="SUPFAM" id="SSF140102">
    <property type="entry name" value="ISY1 domain-like"/>
    <property type="match status" value="1"/>
</dbReference>
<dbReference type="EMBL" id="DS549080">
    <property type="protein sequence ID" value="EDR26632.1"/>
    <property type="molecule type" value="Genomic_DNA"/>
</dbReference>
<dbReference type="OMA" id="YHWERRI"/>
<proteinExistence type="inferred from homology"/>
<dbReference type="OrthoDB" id="1739576at2759"/>
<dbReference type="Proteomes" id="UP000008076">
    <property type="component" value="Unassembled WGS sequence"/>
</dbReference>
<dbReference type="Pfam" id="PF06246">
    <property type="entry name" value="Isy1"/>
    <property type="match status" value="1"/>
</dbReference>
<evidence type="ECO:0000313" key="6">
    <source>
        <dbReference type="Proteomes" id="UP000008076"/>
    </source>
</evidence>
<dbReference type="InterPro" id="IPR029012">
    <property type="entry name" value="Helix_hairpin_bin_sf"/>
</dbReference>
<dbReference type="KEGG" id="edi:EDI_075520"/>
<comment type="similarity">
    <text evidence="2">Belongs to the ISY1 family.</text>
</comment>
<reference evidence="6" key="1">
    <citation type="submission" date="2007-12" db="EMBL/GenBank/DDBJ databases">
        <title>Annotation of Entamoeba dispar SAW760.</title>
        <authorList>
            <person name="Lorenzi H."/>
            <person name="Inman J."/>
            <person name="Schobel S."/>
            <person name="Amedeo P."/>
            <person name="Caler E."/>
        </authorList>
    </citation>
    <scope>NUCLEOTIDE SEQUENCE [LARGE SCALE GENOMIC DNA]</scope>
    <source>
        <strain evidence="6">ATCC PRA-260 / SAW760</strain>
    </source>
</reference>
<dbReference type="RefSeq" id="XP_001737098.1">
    <property type="nucleotide sequence ID" value="XM_001737046.1"/>
</dbReference>
<accession>B0EFR0</accession>
<dbReference type="InterPro" id="IPR037200">
    <property type="entry name" value="Isy1_sf"/>
</dbReference>
<dbReference type="VEuPathDB" id="AmoebaDB:EDI_075520"/>
<keyword evidence="4" id="KW-0175">Coiled coil</keyword>
<comment type="subcellular location">
    <subcellularLocation>
        <location evidence="1">Nucleus</location>
    </subcellularLocation>
</comment>
<dbReference type="GO" id="GO:0000350">
    <property type="term" value="P:generation of catalytic spliceosome for second transesterification step"/>
    <property type="evidence" value="ECO:0007669"/>
    <property type="project" value="InterPro"/>
</dbReference>
<dbReference type="Gene3D" id="1.10.287.660">
    <property type="entry name" value="Helix hairpin bin"/>
    <property type="match status" value="1"/>
</dbReference>
<evidence type="ECO:0000256" key="1">
    <source>
        <dbReference type="ARBA" id="ARBA00004123"/>
    </source>
</evidence>
<keyword evidence="6" id="KW-1185">Reference proteome</keyword>